<comment type="caution">
    <text evidence="1">The sequence shown here is derived from an EMBL/GenBank/DDBJ whole genome shotgun (WGS) entry which is preliminary data.</text>
</comment>
<organism evidence="1">
    <name type="scientific">marine sediment metagenome</name>
    <dbReference type="NCBI Taxonomy" id="412755"/>
    <lineage>
        <taxon>unclassified sequences</taxon>
        <taxon>metagenomes</taxon>
        <taxon>ecological metagenomes</taxon>
    </lineage>
</organism>
<evidence type="ECO:0000313" key="1">
    <source>
        <dbReference type="EMBL" id="GAI81984.1"/>
    </source>
</evidence>
<dbReference type="AlphaFoldDB" id="X1TPP5"/>
<feature type="non-terminal residue" evidence="1">
    <location>
        <position position="1"/>
    </location>
</feature>
<gene>
    <name evidence="1" type="ORF">S12H4_19182</name>
</gene>
<protein>
    <submittedName>
        <fullName evidence="1">Uncharacterized protein</fullName>
    </submittedName>
</protein>
<reference evidence="1" key="1">
    <citation type="journal article" date="2014" name="Front. Microbiol.">
        <title>High frequency of phylogenetically diverse reductive dehalogenase-homologous genes in deep subseafloor sedimentary metagenomes.</title>
        <authorList>
            <person name="Kawai M."/>
            <person name="Futagami T."/>
            <person name="Toyoda A."/>
            <person name="Takaki Y."/>
            <person name="Nishi S."/>
            <person name="Hori S."/>
            <person name="Arai W."/>
            <person name="Tsubouchi T."/>
            <person name="Morono Y."/>
            <person name="Uchiyama I."/>
            <person name="Ito T."/>
            <person name="Fujiyama A."/>
            <person name="Inagaki F."/>
            <person name="Takami H."/>
        </authorList>
    </citation>
    <scope>NUCLEOTIDE SEQUENCE</scope>
    <source>
        <strain evidence="1">Expedition CK06-06</strain>
    </source>
</reference>
<proteinExistence type="predicted"/>
<name>X1TPP5_9ZZZZ</name>
<accession>X1TPP5</accession>
<dbReference type="EMBL" id="BARW01009559">
    <property type="protein sequence ID" value="GAI81984.1"/>
    <property type="molecule type" value="Genomic_DNA"/>
</dbReference>
<sequence length="66" mass="7314">IDIIQPLIDSEANPGKAFELMESDKSEKEKYVAIGRAKAFHSLSTTLRNIVATLKVSIEGEKKEPK</sequence>